<evidence type="ECO:0000313" key="4">
    <source>
        <dbReference type="Proteomes" id="UP000254802"/>
    </source>
</evidence>
<dbReference type="GO" id="GO:0005829">
    <property type="term" value="C:cytosol"/>
    <property type="evidence" value="ECO:0007669"/>
    <property type="project" value="TreeGrafter"/>
</dbReference>
<sequence length="54" mass="6319">MQYPVNLAPVRFSSWMGGDRDGNPFVTAETTRRVLRMNRWKATELFLQDIKKSC</sequence>
<dbReference type="SUPFAM" id="SSF51621">
    <property type="entry name" value="Phosphoenolpyruvate/pyruvate domain"/>
    <property type="match status" value="1"/>
</dbReference>
<evidence type="ECO:0000256" key="2">
    <source>
        <dbReference type="ARBA" id="ARBA00022419"/>
    </source>
</evidence>
<dbReference type="Proteomes" id="UP000254802">
    <property type="component" value="Unassembled WGS sequence"/>
</dbReference>
<accession>A0A378N751</accession>
<name>A0A378N751_MANHA</name>
<dbReference type="EMBL" id="UGPN01000002">
    <property type="protein sequence ID" value="STY64273.1"/>
    <property type="molecule type" value="Genomic_DNA"/>
</dbReference>
<organism evidence="3 4">
    <name type="scientific">Mannheimia haemolytica</name>
    <name type="common">Pasteurella haemolytica</name>
    <dbReference type="NCBI Taxonomy" id="75985"/>
    <lineage>
        <taxon>Bacteria</taxon>
        <taxon>Pseudomonadati</taxon>
        <taxon>Pseudomonadota</taxon>
        <taxon>Gammaproteobacteria</taxon>
        <taxon>Pasteurellales</taxon>
        <taxon>Pasteurellaceae</taxon>
        <taxon>Mannheimia</taxon>
    </lineage>
</organism>
<dbReference type="PANTHER" id="PTHR30523">
    <property type="entry name" value="PHOSPHOENOLPYRUVATE CARBOXYLASE"/>
    <property type="match status" value="1"/>
</dbReference>
<proteinExistence type="predicted"/>
<dbReference type="PANTHER" id="PTHR30523:SF6">
    <property type="entry name" value="PHOSPHOENOLPYRUVATE CARBOXYLASE"/>
    <property type="match status" value="1"/>
</dbReference>
<comment type="function">
    <text evidence="1">Forms oxaloacetate, a four-carbon dicarboxylic acid source for the tricarboxylic acid cycle.</text>
</comment>
<protein>
    <recommendedName>
        <fullName evidence="2">Phosphoenolpyruvate carboxylase</fullName>
    </recommendedName>
</protein>
<dbReference type="InterPro" id="IPR015813">
    <property type="entry name" value="Pyrv/PenolPyrv_kinase-like_dom"/>
</dbReference>
<dbReference type="GO" id="GO:0008964">
    <property type="term" value="F:phosphoenolpyruvate carboxylase activity"/>
    <property type="evidence" value="ECO:0007669"/>
    <property type="project" value="InterPro"/>
</dbReference>
<dbReference type="GO" id="GO:0006099">
    <property type="term" value="P:tricarboxylic acid cycle"/>
    <property type="evidence" value="ECO:0007669"/>
    <property type="project" value="InterPro"/>
</dbReference>
<evidence type="ECO:0000313" key="3">
    <source>
        <dbReference type="EMBL" id="STY64273.1"/>
    </source>
</evidence>
<dbReference type="GO" id="GO:0015977">
    <property type="term" value="P:carbon fixation"/>
    <property type="evidence" value="ECO:0007669"/>
    <property type="project" value="InterPro"/>
</dbReference>
<dbReference type="InterPro" id="IPR021135">
    <property type="entry name" value="PEP_COase"/>
</dbReference>
<dbReference type="Pfam" id="PF00311">
    <property type="entry name" value="PEPcase"/>
    <property type="match status" value="1"/>
</dbReference>
<dbReference type="AlphaFoldDB" id="A0A378N751"/>
<keyword evidence="3" id="KW-0456">Lyase</keyword>
<gene>
    <name evidence="3" type="primary">ppc_2</name>
    <name evidence="3" type="ORF">NCTC10638_03449</name>
</gene>
<reference evidence="3 4" key="1">
    <citation type="submission" date="2018-06" db="EMBL/GenBank/DDBJ databases">
        <authorList>
            <consortium name="Pathogen Informatics"/>
            <person name="Doyle S."/>
        </authorList>
    </citation>
    <scope>NUCLEOTIDE SEQUENCE [LARGE SCALE GENOMIC DNA]</scope>
    <source>
        <strain evidence="3 4">NCTC10638</strain>
    </source>
</reference>
<keyword evidence="3" id="KW-0670">Pyruvate</keyword>
<evidence type="ECO:0000256" key="1">
    <source>
        <dbReference type="ARBA" id="ARBA00003670"/>
    </source>
</evidence>